<comment type="subcellular location">
    <subcellularLocation>
        <location evidence="1">Cell membrane</location>
        <topology evidence="1">Multi-pass membrane protein</topology>
    </subcellularLocation>
</comment>
<keyword evidence="3 10" id="KW-0328">Glycosyltransferase</keyword>
<feature type="domain" description="Glycosyltransferase RgtA/B/C/D-like" evidence="9">
    <location>
        <begin position="75"/>
        <end position="216"/>
    </location>
</feature>
<dbReference type="GO" id="GO:0016763">
    <property type="term" value="F:pentosyltransferase activity"/>
    <property type="evidence" value="ECO:0007669"/>
    <property type="project" value="TreeGrafter"/>
</dbReference>
<organism evidence="10 11">
    <name type="scientific">Candidatus Acetatifactor stercoripullorum</name>
    <dbReference type="NCBI Taxonomy" id="2838414"/>
    <lineage>
        <taxon>Bacteria</taxon>
        <taxon>Bacillati</taxon>
        <taxon>Bacillota</taxon>
        <taxon>Clostridia</taxon>
        <taxon>Lachnospirales</taxon>
        <taxon>Lachnospiraceae</taxon>
        <taxon>Acetatifactor</taxon>
    </lineage>
</organism>
<dbReference type="PANTHER" id="PTHR33908:SF11">
    <property type="entry name" value="MEMBRANE PROTEIN"/>
    <property type="match status" value="1"/>
</dbReference>
<keyword evidence="7 8" id="KW-0472">Membrane</keyword>
<evidence type="ECO:0000256" key="4">
    <source>
        <dbReference type="ARBA" id="ARBA00022679"/>
    </source>
</evidence>
<feature type="transmembrane region" description="Helical" evidence="8">
    <location>
        <begin position="350"/>
        <end position="370"/>
    </location>
</feature>
<feature type="transmembrane region" description="Helical" evidence="8">
    <location>
        <begin position="379"/>
        <end position="398"/>
    </location>
</feature>
<evidence type="ECO:0000256" key="6">
    <source>
        <dbReference type="ARBA" id="ARBA00022989"/>
    </source>
</evidence>
<dbReference type="GO" id="GO:0009103">
    <property type="term" value="P:lipopolysaccharide biosynthetic process"/>
    <property type="evidence" value="ECO:0007669"/>
    <property type="project" value="UniProtKB-ARBA"/>
</dbReference>
<comment type="caution">
    <text evidence="10">The sequence shown here is derived from an EMBL/GenBank/DDBJ whole genome shotgun (WGS) entry which is preliminary data.</text>
</comment>
<proteinExistence type="predicted"/>
<evidence type="ECO:0000256" key="1">
    <source>
        <dbReference type="ARBA" id="ARBA00004651"/>
    </source>
</evidence>
<evidence type="ECO:0000256" key="5">
    <source>
        <dbReference type="ARBA" id="ARBA00022692"/>
    </source>
</evidence>
<evidence type="ECO:0000256" key="7">
    <source>
        <dbReference type="ARBA" id="ARBA00023136"/>
    </source>
</evidence>
<evidence type="ECO:0000313" key="11">
    <source>
        <dbReference type="Proteomes" id="UP000824265"/>
    </source>
</evidence>
<keyword evidence="5 8" id="KW-0812">Transmembrane</keyword>
<feature type="transmembrane region" description="Helical" evidence="8">
    <location>
        <begin position="80"/>
        <end position="106"/>
    </location>
</feature>
<dbReference type="Proteomes" id="UP000824265">
    <property type="component" value="Unassembled WGS sequence"/>
</dbReference>
<evidence type="ECO:0000256" key="2">
    <source>
        <dbReference type="ARBA" id="ARBA00022475"/>
    </source>
</evidence>
<feature type="transmembrane region" description="Helical" evidence="8">
    <location>
        <begin position="144"/>
        <end position="160"/>
    </location>
</feature>
<name>A0A9D1R303_9FIRM</name>
<dbReference type="Pfam" id="PF13231">
    <property type="entry name" value="PMT_2"/>
    <property type="match status" value="1"/>
</dbReference>
<evidence type="ECO:0000256" key="8">
    <source>
        <dbReference type="SAM" id="Phobius"/>
    </source>
</evidence>
<accession>A0A9D1R303</accession>
<dbReference type="EMBL" id="DXGH01000017">
    <property type="protein sequence ID" value="HIW80553.1"/>
    <property type="molecule type" value="Genomic_DNA"/>
</dbReference>
<dbReference type="PANTHER" id="PTHR33908">
    <property type="entry name" value="MANNOSYLTRANSFERASE YKCB-RELATED"/>
    <property type="match status" value="1"/>
</dbReference>
<reference evidence="10" key="2">
    <citation type="submission" date="2021-04" db="EMBL/GenBank/DDBJ databases">
        <authorList>
            <person name="Gilroy R."/>
        </authorList>
    </citation>
    <scope>NUCLEOTIDE SEQUENCE</scope>
    <source>
        <strain evidence="10">CHK195-6426</strain>
    </source>
</reference>
<feature type="transmembrane region" description="Helical" evidence="8">
    <location>
        <begin position="327"/>
        <end position="344"/>
    </location>
</feature>
<sequence>MKKKERWLFWGILLGAVLVRCIRFGSVPDGVNQDEAMAAVDALALSEYGTDRYGMFLPVHLEAWKYGQMSALLSYCMIPFIRIFGFHIVSVRLPLLLASCGSLVLMYLIGKKMYGRIFGLMAMALTAVNPWHFMQSRWSLDCNLFPHVFLLALYLLLCGLEKRRYLYLSMFFFGLTFYCYGIAAYSVPLFLAVFAAWCLWKKQLGLREVLLCVPIFVMTALPEILVLLINALGLHTIETPFFTMGYFPESIRSGDILLLNFSFAQLWKNIVSMISAVFLQLPDLIFNAIPAFGPLYHISIPFVFLGTGVFTRDLFRERDLLKKTRMLGIWGALLMGIWIGLVTFEVNINRINVIFFPLIFLCCYGIRFAVSRVKKLKPVIAAVYAVCAAAFFSVYFTWFAQESRYYYYGDFLAAVQEADAMEEYDHLYITGELGVQFNQTSAEVLTQFVCKIDSAYYRGETDVTGGRRLAPYQERYHFVDLSYPLEADPEGLYVLHESELSQIPFAYSVEGEQGSYVIVTGKEAGDRF</sequence>
<feature type="transmembrane region" description="Helical" evidence="8">
    <location>
        <begin position="209"/>
        <end position="234"/>
    </location>
</feature>
<dbReference type="InterPro" id="IPR038731">
    <property type="entry name" value="RgtA/B/C-like"/>
</dbReference>
<evidence type="ECO:0000313" key="10">
    <source>
        <dbReference type="EMBL" id="HIW80553.1"/>
    </source>
</evidence>
<keyword evidence="2" id="KW-1003">Cell membrane</keyword>
<keyword evidence="6 8" id="KW-1133">Transmembrane helix</keyword>
<feature type="transmembrane region" description="Helical" evidence="8">
    <location>
        <begin position="113"/>
        <end position="132"/>
    </location>
</feature>
<dbReference type="RefSeq" id="WP_318703752.1">
    <property type="nucleotide sequence ID" value="NZ_CALWMU010000029.1"/>
</dbReference>
<reference evidence="10" key="1">
    <citation type="journal article" date="2021" name="PeerJ">
        <title>Extensive microbial diversity within the chicken gut microbiome revealed by metagenomics and culture.</title>
        <authorList>
            <person name="Gilroy R."/>
            <person name="Ravi A."/>
            <person name="Getino M."/>
            <person name="Pursley I."/>
            <person name="Horton D.L."/>
            <person name="Alikhan N.F."/>
            <person name="Baker D."/>
            <person name="Gharbi K."/>
            <person name="Hall N."/>
            <person name="Watson M."/>
            <person name="Adriaenssens E.M."/>
            <person name="Foster-Nyarko E."/>
            <person name="Jarju S."/>
            <person name="Secka A."/>
            <person name="Antonio M."/>
            <person name="Oren A."/>
            <person name="Chaudhuri R.R."/>
            <person name="La Ragione R."/>
            <person name="Hildebrand F."/>
            <person name="Pallen M.J."/>
        </authorList>
    </citation>
    <scope>NUCLEOTIDE SEQUENCE</scope>
    <source>
        <strain evidence="10">CHK195-6426</strain>
    </source>
</reference>
<evidence type="ECO:0000259" key="9">
    <source>
        <dbReference type="Pfam" id="PF13231"/>
    </source>
</evidence>
<feature type="transmembrane region" description="Helical" evidence="8">
    <location>
        <begin position="172"/>
        <end position="197"/>
    </location>
</feature>
<feature type="transmembrane region" description="Helical" evidence="8">
    <location>
        <begin position="295"/>
        <end position="315"/>
    </location>
</feature>
<dbReference type="EC" id="2.4.-.-" evidence="10"/>
<dbReference type="AlphaFoldDB" id="A0A9D1R303"/>
<dbReference type="InterPro" id="IPR050297">
    <property type="entry name" value="LipidA_mod_glycosyltrf_83"/>
</dbReference>
<evidence type="ECO:0000256" key="3">
    <source>
        <dbReference type="ARBA" id="ARBA00022676"/>
    </source>
</evidence>
<protein>
    <submittedName>
        <fullName evidence="10">Glycosyltransferase family 39 protein</fullName>
        <ecNumber evidence="10">2.4.-.-</ecNumber>
    </submittedName>
</protein>
<gene>
    <name evidence="10" type="ORF">H9742_03340</name>
</gene>
<keyword evidence="4 10" id="KW-0808">Transferase</keyword>
<dbReference type="GO" id="GO:0005886">
    <property type="term" value="C:plasma membrane"/>
    <property type="evidence" value="ECO:0007669"/>
    <property type="project" value="UniProtKB-SubCell"/>
</dbReference>